<dbReference type="GO" id="GO:0008270">
    <property type="term" value="F:zinc ion binding"/>
    <property type="evidence" value="ECO:0007669"/>
    <property type="project" value="InterPro"/>
</dbReference>
<evidence type="ECO:0000313" key="15">
    <source>
        <dbReference type="EMBL" id="PQJ81715.1"/>
    </source>
</evidence>
<dbReference type="GO" id="GO:0005615">
    <property type="term" value="C:extracellular space"/>
    <property type="evidence" value="ECO:0007669"/>
    <property type="project" value="TreeGrafter"/>
</dbReference>
<feature type="domain" description="Aminopeptidase N-like N-terminal" evidence="14">
    <location>
        <begin position="37"/>
        <end position="217"/>
    </location>
</feature>
<comment type="caution">
    <text evidence="15">The sequence shown here is derived from an EMBL/GenBank/DDBJ whole genome shotgun (WGS) entry which is preliminary data.</text>
</comment>
<evidence type="ECO:0000256" key="4">
    <source>
        <dbReference type="ARBA" id="ARBA00012564"/>
    </source>
</evidence>
<keyword evidence="8" id="KW-0479">Metal-binding</keyword>
<dbReference type="GO" id="GO:0043171">
    <property type="term" value="P:peptide catabolic process"/>
    <property type="evidence" value="ECO:0007669"/>
    <property type="project" value="TreeGrafter"/>
</dbReference>
<evidence type="ECO:0000313" key="16">
    <source>
        <dbReference type="Proteomes" id="UP000239068"/>
    </source>
</evidence>
<dbReference type="Proteomes" id="UP000239068">
    <property type="component" value="Unassembled WGS sequence"/>
</dbReference>
<dbReference type="GO" id="GO:0006508">
    <property type="term" value="P:proteolysis"/>
    <property type="evidence" value="ECO:0007669"/>
    <property type="project" value="UniProtKB-KW"/>
</dbReference>
<name>A0A2S7WVV1_9FLAO</name>
<keyword evidence="9" id="KW-0378">Hydrolase</keyword>
<gene>
    <name evidence="15" type="ORF">BTO16_03640</name>
</gene>
<dbReference type="GO" id="GO:0005737">
    <property type="term" value="C:cytoplasm"/>
    <property type="evidence" value="ECO:0007669"/>
    <property type="project" value="TreeGrafter"/>
</dbReference>
<feature type="domain" description="Peptidase M1 membrane alanine aminopeptidase" evidence="13">
    <location>
        <begin position="260"/>
        <end position="465"/>
    </location>
</feature>
<feature type="signal peptide" evidence="12">
    <location>
        <begin position="1"/>
        <end position="20"/>
    </location>
</feature>
<proteinExistence type="inferred from homology"/>
<keyword evidence="11" id="KW-0482">Metalloprotease</keyword>
<organism evidence="15 16">
    <name type="scientific">Polaribacter glomeratus</name>
    <dbReference type="NCBI Taxonomy" id="102"/>
    <lineage>
        <taxon>Bacteria</taxon>
        <taxon>Pseudomonadati</taxon>
        <taxon>Bacteroidota</taxon>
        <taxon>Flavobacteriia</taxon>
        <taxon>Flavobacteriales</taxon>
        <taxon>Flavobacteriaceae</taxon>
    </lineage>
</organism>
<keyword evidence="7" id="KW-0645">Protease</keyword>
<protein>
    <recommendedName>
        <fullName evidence="5">Aminopeptidase N</fullName>
        <ecNumber evidence="4">3.4.11.2</ecNumber>
    </recommendedName>
</protein>
<dbReference type="RefSeq" id="WP_105020287.1">
    <property type="nucleotide sequence ID" value="NZ_MSCM01000001.1"/>
</dbReference>
<sequence>MKYNKLVIFCFVLMSFLSEAQSKVYQSEREKIHDLVHTKLNVDFNFENKTMNGEAWITAKPHFYSTNTITLDAKAMLIHEVSMNNSALKYTYEDGLNLSISLPKTYQRNEEFTIYIKYTAQPEKVYQKGSAAITSAKGLYFINADGSEKNKPTQIWTQGETEASSCWFPTIDAPNQKTSQEIFITVPDKFVTLSNGALISQTKKGNNRTDYWKFDQKHAPYLFFMGIGEYEIIKDSYKNISVNYYVEKEFAPYAKDIFGLTPEMMGFFSDKLGVEYPWNKYSQIVGRDYVSGAMENTTAVMHGEQAYQKPGQLIDENVQENTIAHELFHHWFGNLVTAESWSNLTLNESFANYSEYLWREYKYGKVNAEMHLFEDVDAYLNGQSKEKELVRYNYEDKEDMFDLVSYNKGGAILHMLRIYLGDEAFFLGLKQYLNTYKFQAAEVDQLRLIFENLTGKDLNWFFNQWYFGAGHPNIEISYDYNTLRKTVTVNVVQLQNEIFKFPFAIDVFEGSKRTRHSVFVDAKDASFTFPYTKQPNLIQVNADGSLVCEINENKVLSDYIFQLKNADNYAHRREAFLIVAKKQDDKEAFNAVVQALDDKSYKIRVLALQQIDLINKFSKKDVIQKIMNMANNDVKTLVQAEAINTLGKLTDPELKPIFEKGLQSKSYSVLGKSLVSLYYVDKPAAIAKSKQLPDEVRKILATPLTRIFIEENDESELPFIAKSVLSGMFLTGDDTTKVLFQKAFKQISESNNSKAIQNLVDDMIEKGKQFKGFNFDKVVINLMRDMIKEQQKVNKSNRDRNIEIIKTAMARLL</sequence>
<evidence type="ECO:0000256" key="8">
    <source>
        <dbReference type="ARBA" id="ARBA00022723"/>
    </source>
</evidence>
<dbReference type="EMBL" id="MSCM01000001">
    <property type="protein sequence ID" value="PQJ81715.1"/>
    <property type="molecule type" value="Genomic_DNA"/>
</dbReference>
<dbReference type="InterPro" id="IPR011989">
    <property type="entry name" value="ARM-like"/>
</dbReference>
<evidence type="ECO:0000256" key="1">
    <source>
        <dbReference type="ARBA" id="ARBA00000098"/>
    </source>
</evidence>
<dbReference type="OrthoDB" id="100605at2"/>
<dbReference type="InterPro" id="IPR014782">
    <property type="entry name" value="Peptidase_M1_dom"/>
</dbReference>
<dbReference type="SUPFAM" id="SSF48371">
    <property type="entry name" value="ARM repeat"/>
    <property type="match status" value="1"/>
</dbReference>
<keyword evidence="6" id="KW-0031">Aminopeptidase</keyword>
<comment type="catalytic activity">
    <reaction evidence="1">
        <text>Release of an N-terminal amino acid, Xaa-|-Yaa- from a peptide, amide or arylamide. Xaa is preferably Ala, but may be most amino acids including Pro (slow action). When a terminal hydrophobic residue is followed by a prolyl residue, the two may be released as an intact Xaa-Pro dipeptide.</text>
        <dbReference type="EC" id="3.4.11.2"/>
    </reaction>
</comment>
<dbReference type="Pfam" id="PF13646">
    <property type="entry name" value="HEAT_2"/>
    <property type="match status" value="1"/>
</dbReference>
<dbReference type="Pfam" id="PF01433">
    <property type="entry name" value="Peptidase_M1"/>
    <property type="match status" value="1"/>
</dbReference>
<dbReference type="InterPro" id="IPR016024">
    <property type="entry name" value="ARM-type_fold"/>
</dbReference>
<evidence type="ECO:0000256" key="12">
    <source>
        <dbReference type="SAM" id="SignalP"/>
    </source>
</evidence>
<dbReference type="Gene3D" id="1.25.10.10">
    <property type="entry name" value="Leucine-rich Repeat Variant"/>
    <property type="match status" value="1"/>
</dbReference>
<feature type="chain" id="PRO_5015758354" description="Aminopeptidase N" evidence="12">
    <location>
        <begin position="21"/>
        <end position="813"/>
    </location>
</feature>
<dbReference type="EC" id="3.4.11.2" evidence="4"/>
<comment type="cofactor">
    <cofactor evidence="2">
        <name>Zn(2+)</name>
        <dbReference type="ChEBI" id="CHEBI:29105"/>
    </cofactor>
</comment>
<dbReference type="GO" id="GO:0070006">
    <property type="term" value="F:metalloaminopeptidase activity"/>
    <property type="evidence" value="ECO:0007669"/>
    <property type="project" value="TreeGrafter"/>
</dbReference>
<evidence type="ECO:0000256" key="9">
    <source>
        <dbReference type="ARBA" id="ARBA00022801"/>
    </source>
</evidence>
<evidence type="ECO:0000259" key="13">
    <source>
        <dbReference type="Pfam" id="PF01433"/>
    </source>
</evidence>
<dbReference type="CDD" id="cd09603">
    <property type="entry name" value="M1_APN_like"/>
    <property type="match status" value="1"/>
</dbReference>
<evidence type="ECO:0000256" key="11">
    <source>
        <dbReference type="ARBA" id="ARBA00023049"/>
    </source>
</evidence>
<evidence type="ECO:0000256" key="3">
    <source>
        <dbReference type="ARBA" id="ARBA00010136"/>
    </source>
</evidence>
<evidence type="ECO:0000256" key="5">
    <source>
        <dbReference type="ARBA" id="ARBA00015611"/>
    </source>
</evidence>
<evidence type="ECO:0000256" key="6">
    <source>
        <dbReference type="ARBA" id="ARBA00022438"/>
    </source>
</evidence>
<evidence type="ECO:0000259" key="14">
    <source>
        <dbReference type="Pfam" id="PF17900"/>
    </source>
</evidence>
<dbReference type="AlphaFoldDB" id="A0A2S7WVV1"/>
<dbReference type="InterPro" id="IPR027268">
    <property type="entry name" value="Peptidase_M4/M1_CTD_sf"/>
</dbReference>
<accession>A0A2S7WVV1</accession>
<dbReference type="InterPro" id="IPR045357">
    <property type="entry name" value="Aminopeptidase_N-like_N"/>
</dbReference>
<dbReference type="PANTHER" id="PTHR11533:SF174">
    <property type="entry name" value="PUROMYCIN-SENSITIVE AMINOPEPTIDASE-RELATED"/>
    <property type="match status" value="1"/>
</dbReference>
<dbReference type="GO" id="GO:0016285">
    <property type="term" value="F:alanyl aminopeptidase activity"/>
    <property type="evidence" value="ECO:0007669"/>
    <property type="project" value="UniProtKB-EC"/>
</dbReference>
<keyword evidence="12" id="KW-0732">Signal</keyword>
<reference evidence="15 16" key="1">
    <citation type="submission" date="2016-12" db="EMBL/GenBank/DDBJ databases">
        <title>Trade-off between light-utilization and light-protection in marine flavobacteria.</title>
        <authorList>
            <person name="Kumagai Y."/>
            <person name="Yoshizawa S."/>
            <person name="Kogure K."/>
            <person name="Iwasaki W."/>
        </authorList>
    </citation>
    <scope>NUCLEOTIDE SEQUENCE [LARGE SCALE GENOMIC DNA]</scope>
    <source>
        <strain evidence="15 16">ATCC 43844</strain>
    </source>
</reference>
<dbReference type="Pfam" id="PF17900">
    <property type="entry name" value="Peptidase_M1_N"/>
    <property type="match status" value="1"/>
</dbReference>
<comment type="similarity">
    <text evidence="3">Belongs to the peptidase M1 family.</text>
</comment>
<dbReference type="Gene3D" id="1.10.390.10">
    <property type="entry name" value="Neutral Protease Domain 2"/>
    <property type="match status" value="1"/>
</dbReference>
<keyword evidence="10" id="KW-0862">Zinc</keyword>
<evidence type="ECO:0000256" key="7">
    <source>
        <dbReference type="ARBA" id="ARBA00022670"/>
    </source>
</evidence>
<dbReference type="InterPro" id="IPR001930">
    <property type="entry name" value="Peptidase_M1"/>
</dbReference>
<keyword evidence="16" id="KW-1185">Reference proteome</keyword>
<dbReference type="SUPFAM" id="SSF55486">
    <property type="entry name" value="Metalloproteases ('zincins'), catalytic domain"/>
    <property type="match status" value="1"/>
</dbReference>
<dbReference type="Gene3D" id="2.60.40.1730">
    <property type="entry name" value="tricorn interacting facor f3 domain"/>
    <property type="match status" value="1"/>
</dbReference>
<evidence type="ECO:0000256" key="10">
    <source>
        <dbReference type="ARBA" id="ARBA00022833"/>
    </source>
</evidence>
<dbReference type="GO" id="GO:0016020">
    <property type="term" value="C:membrane"/>
    <property type="evidence" value="ECO:0007669"/>
    <property type="project" value="TreeGrafter"/>
</dbReference>
<dbReference type="InterPro" id="IPR050344">
    <property type="entry name" value="Peptidase_M1_aminopeptidases"/>
</dbReference>
<dbReference type="SUPFAM" id="SSF63737">
    <property type="entry name" value="Leukotriene A4 hydrolase N-terminal domain"/>
    <property type="match status" value="1"/>
</dbReference>
<dbReference type="InterPro" id="IPR042097">
    <property type="entry name" value="Aminopeptidase_N-like_N_sf"/>
</dbReference>
<dbReference type="PRINTS" id="PR00756">
    <property type="entry name" value="ALADIPTASE"/>
</dbReference>
<evidence type="ECO:0000256" key="2">
    <source>
        <dbReference type="ARBA" id="ARBA00001947"/>
    </source>
</evidence>
<dbReference type="GO" id="GO:0042277">
    <property type="term" value="F:peptide binding"/>
    <property type="evidence" value="ECO:0007669"/>
    <property type="project" value="TreeGrafter"/>
</dbReference>
<dbReference type="PANTHER" id="PTHR11533">
    <property type="entry name" value="PROTEASE M1 ZINC METALLOPROTEASE"/>
    <property type="match status" value="1"/>
</dbReference>